<evidence type="ECO:0000313" key="1">
    <source>
        <dbReference type="EMBL" id="AMD91571.1"/>
    </source>
</evidence>
<sequence length="77" mass="8947">MQHERKLLEHYHAEDFRGLLAQTYMLLAGVVKIMKSTHHDVRVKGDAIASLGCLLEQTCSLVLRMRNVYDRVERVRP</sequence>
<keyword evidence="2" id="KW-1185">Reference proteome</keyword>
<organism evidence="1 2">
    <name type="scientific">Desulfovibrio fairfieldensis</name>
    <dbReference type="NCBI Taxonomy" id="44742"/>
    <lineage>
        <taxon>Bacteria</taxon>
        <taxon>Pseudomonadati</taxon>
        <taxon>Thermodesulfobacteriota</taxon>
        <taxon>Desulfovibrionia</taxon>
        <taxon>Desulfovibrionales</taxon>
        <taxon>Desulfovibrionaceae</taxon>
        <taxon>Desulfovibrio</taxon>
    </lineage>
</organism>
<dbReference type="AlphaFoldDB" id="A0A0X8JMP9"/>
<evidence type="ECO:0000313" key="2">
    <source>
        <dbReference type="Proteomes" id="UP000069241"/>
    </source>
</evidence>
<proteinExistence type="predicted"/>
<dbReference type="EMBL" id="CP014229">
    <property type="protein sequence ID" value="AMD91571.1"/>
    <property type="molecule type" value="Genomic_DNA"/>
</dbReference>
<dbReference type="Proteomes" id="UP000069241">
    <property type="component" value="Chromosome"/>
</dbReference>
<gene>
    <name evidence="1" type="ORF">AXF13_09660</name>
</gene>
<name>A0A0X8JMP9_9BACT</name>
<dbReference type="KEGG" id="dfi:AXF13_09660"/>
<reference evidence="2" key="1">
    <citation type="submission" date="2016-02" db="EMBL/GenBank/DDBJ databases">
        <authorList>
            <person name="Holder M.E."/>
            <person name="Ajami N.J."/>
            <person name="Petrosino J.F."/>
        </authorList>
    </citation>
    <scope>NUCLEOTIDE SEQUENCE [LARGE SCALE GENOMIC DNA]</scope>
    <source>
        <strain evidence="2">CCUG 45958</strain>
    </source>
</reference>
<accession>A0A0X8JMP9</accession>
<protein>
    <submittedName>
        <fullName evidence="1">Uncharacterized protein</fullName>
    </submittedName>
</protein>